<dbReference type="InterPro" id="IPR015947">
    <property type="entry name" value="PUA-like_sf"/>
</dbReference>
<dbReference type="InterPro" id="IPR046336">
    <property type="entry name" value="Lon_prtase_N_sf"/>
</dbReference>
<sequence length="498" mass="57514">MSSEDQDSAMDQNEGNDGVEDVGAQRNHPMSRRRRILRFIGANFLSRSVSEEPEPEQNINLIVDEIDDGGADDDQMMEIISSSDEEDNEIEQENRLFEEYLQQGDGTTDGPEERFNTELPAEHSYLGAMDAVRGLDYFECGKTYRIPIFEHHSFVFPGETLPMIWADSQFERNEYSNDGLTFGIVFLDPQFKQKIGVTCQVYERGVDAHGNITLKCRAHQRFILLKQPNDTYLIPTSSYNRRRFLADIRIQPEVQLPDPLLNMTTNSLKKYLKNASKKHFISNLTAKTTRWPKFVYDCYDISKVMEKIHRFLIMLQIESVPQDQVKLSFWLARNVPITEDQRYEIFITNSVTQRLLIIGKALDILKCYFCCKRCNNRVANYNDLFAMSKQGQTLFCNPSGYVHETVTFTKIVENSSYVVDRPSTEFTWFPGYAWQILLCNGCHVHLGWKFLATKKNLKPRKFYGLSGKSLTVESLTNHVKDELEEMEDAAETTTEESN</sequence>
<dbReference type="OMA" id="SPQYIAR"/>
<feature type="domain" description="CULT" evidence="4">
    <location>
        <begin position="366"/>
        <end position="474"/>
    </location>
</feature>
<dbReference type="Gene3D" id="2.30.130.40">
    <property type="entry name" value="LON domain-like"/>
    <property type="match status" value="1"/>
</dbReference>
<keyword evidence="1" id="KW-0479">Metal-binding</keyword>
<dbReference type="InterPro" id="IPR034750">
    <property type="entry name" value="CULT"/>
</dbReference>
<reference evidence="5" key="1">
    <citation type="submission" date="2018-04" db="EMBL/GenBank/DDBJ databases">
        <authorList>
            <person name="Go L.Y."/>
            <person name="Mitchell J.A."/>
        </authorList>
    </citation>
    <scope>NUCLEOTIDE SEQUENCE</scope>
    <source>
        <tissue evidence="5">Whole organism</tissue>
    </source>
</reference>
<evidence type="ECO:0000256" key="2">
    <source>
        <dbReference type="ARBA" id="ARBA00022833"/>
    </source>
</evidence>
<dbReference type="EMBL" id="UFQS01000100">
    <property type="protein sequence ID" value="SSW99551.1"/>
    <property type="molecule type" value="Genomic_DNA"/>
</dbReference>
<dbReference type="CDD" id="cd15777">
    <property type="entry name" value="CRBN_C_like"/>
    <property type="match status" value="1"/>
</dbReference>
<dbReference type="InterPro" id="IPR004910">
    <property type="entry name" value="Yippee/Mis18/Cereblon"/>
</dbReference>
<protein>
    <submittedName>
        <fullName evidence="5">CSON000081 protein</fullName>
    </submittedName>
</protein>
<gene>
    <name evidence="5" type="primary">CSON000081</name>
</gene>
<dbReference type="SUPFAM" id="SSF88697">
    <property type="entry name" value="PUA domain-like"/>
    <property type="match status" value="1"/>
</dbReference>
<feature type="region of interest" description="Disordered" evidence="3">
    <location>
        <begin position="1"/>
        <end position="30"/>
    </location>
</feature>
<evidence type="ECO:0000256" key="1">
    <source>
        <dbReference type="ARBA" id="ARBA00022723"/>
    </source>
</evidence>
<organism evidence="5">
    <name type="scientific">Culicoides sonorensis</name>
    <name type="common">Biting midge</name>
    <dbReference type="NCBI Taxonomy" id="179676"/>
    <lineage>
        <taxon>Eukaryota</taxon>
        <taxon>Metazoa</taxon>
        <taxon>Ecdysozoa</taxon>
        <taxon>Arthropoda</taxon>
        <taxon>Hexapoda</taxon>
        <taxon>Insecta</taxon>
        <taxon>Pterygota</taxon>
        <taxon>Neoptera</taxon>
        <taxon>Endopterygota</taxon>
        <taxon>Diptera</taxon>
        <taxon>Nematocera</taxon>
        <taxon>Chironomoidea</taxon>
        <taxon>Ceratopogonidae</taxon>
        <taxon>Ceratopogoninae</taxon>
        <taxon>Culicoides</taxon>
        <taxon>Monoculicoides</taxon>
    </lineage>
</organism>
<name>A0A336K518_CULSO</name>
<evidence type="ECO:0000313" key="6">
    <source>
        <dbReference type="EMBL" id="SSX19931.1"/>
    </source>
</evidence>
<accession>A0A336K518</accession>
<proteinExistence type="predicted"/>
<reference evidence="6" key="2">
    <citation type="submission" date="2018-07" db="EMBL/GenBank/DDBJ databases">
        <authorList>
            <person name="Quirk P.G."/>
            <person name="Krulwich T.A."/>
        </authorList>
    </citation>
    <scope>NUCLEOTIDE SEQUENCE</scope>
</reference>
<dbReference type="VEuPathDB" id="VectorBase:CSON000081"/>
<dbReference type="PROSITE" id="PS51788">
    <property type="entry name" value="CULT"/>
    <property type="match status" value="1"/>
</dbReference>
<evidence type="ECO:0000256" key="3">
    <source>
        <dbReference type="SAM" id="MobiDB-lite"/>
    </source>
</evidence>
<dbReference type="Gene3D" id="1.20.58.1480">
    <property type="match status" value="1"/>
</dbReference>
<evidence type="ECO:0000313" key="5">
    <source>
        <dbReference type="EMBL" id="SSW99551.1"/>
    </source>
</evidence>
<evidence type="ECO:0000259" key="4">
    <source>
        <dbReference type="PROSITE" id="PS51788"/>
    </source>
</evidence>
<dbReference type="EMBL" id="UFQT01000100">
    <property type="protein sequence ID" value="SSX19931.1"/>
    <property type="molecule type" value="Genomic_DNA"/>
</dbReference>
<dbReference type="GO" id="GO:0046872">
    <property type="term" value="F:metal ion binding"/>
    <property type="evidence" value="ECO:0007669"/>
    <property type="project" value="UniProtKB-KW"/>
</dbReference>
<dbReference type="Pfam" id="PF03226">
    <property type="entry name" value="Yippee-Mis18"/>
    <property type="match status" value="1"/>
</dbReference>
<dbReference type="AlphaFoldDB" id="A0A336K518"/>
<dbReference type="Gene3D" id="2.170.150.20">
    <property type="entry name" value="Peptide methionine sulfoxide reductase"/>
    <property type="match status" value="1"/>
</dbReference>
<dbReference type="FunFam" id="2.170.150.20:FF:000007">
    <property type="entry name" value="Protein cereblon"/>
    <property type="match status" value="1"/>
</dbReference>
<keyword evidence="2" id="KW-0862">Zinc</keyword>